<evidence type="ECO:0000313" key="2">
    <source>
        <dbReference type="Proteomes" id="UP000054549"/>
    </source>
</evidence>
<accession>A0A0C2XN41</accession>
<name>A0A0C2XN41_AMAMK</name>
<keyword evidence="2" id="KW-1185">Reference proteome</keyword>
<dbReference type="AlphaFoldDB" id="A0A0C2XN41"/>
<dbReference type="EMBL" id="KN818224">
    <property type="protein sequence ID" value="KIL70543.1"/>
    <property type="molecule type" value="Genomic_DNA"/>
</dbReference>
<reference evidence="1 2" key="1">
    <citation type="submission" date="2014-04" db="EMBL/GenBank/DDBJ databases">
        <title>Evolutionary Origins and Diversification of the Mycorrhizal Mutualists.</title>
        <authorList>
            <consortium name="DOE Joint Genome Institute"/>
            <consortium name="Mycorrhizal Genomics Consortium"/>
            <person name="Kohler A."/>
            <person name="Kuo A."/>
            <person name="Nagy L.G."/>
            <person name="Floudas D."/>
            <person name="Copeland A."/>
            <person name="Barry K.W."/>
            <person name="Cichocki N."/>
            <person name="Veneault-Fourrey C."/>
            <person name="LaButti K."/>
            <person name="Lindquist E.A."/>
            <person name="Lipzen A."/>
            <person name="Lundell T."/>
            <person name="Morin E."/>
            <person name="Murat C."/>
            <person name="Riley R."/>
            <person name="Ohm R."/>
            <person name="Sun H."/>
            <person name="Tunlid A."/>
            <person name="Henrissat B."/>
            <person name="Grigoriev I.V."/>
            <person name="Hibbett D.S."/>
            <person name="Martin F."/>
        </authorList>
    </citation>
    <scope>NUCLEOTIDE SEQUENCE [LARGE SCALE GENOMIC DNA]</scope>
    <source>
        <strain evidence="1 2">Koide BX008</strain>
    </source>
</reference>
<dbReference type="HOGENOM" id="CLU_2849214_0_0_1"/>
<dbReference type="InParanoid" id="A0A0C2XN41"/>
<gene>
    <name evidence="1" type="ORF">M378DRAFT_156703</name>
</gene>
<protein>
    <submittedName>
        <fullName evidence="1">Uncharacterized protein</fullName>
    </submittedName>
</protein>
<organism evidence="1 2">
    <name type="scientific">Amanita muscaria (strain Koide BX008)</name>
    <dbReference type="NCBI Taxonomy" id="946122"/>
    <lineage>
        <taxon>Eukaryota</taxon>
        <taxon>Fungi</taxon>
        <taxon>Dikarya</taxon>
        <taxon>Basidiomycota</taxon>
        <taxon>Agaricomycotina</taxon>
        <taxon>Agaricomycetes</taxon>
        <taxon>Agaricomycetidae</taxon>
        <taxon>Agaricales</taxon>
        <taxon>Pluteineae</taxon>
        <taxon>Amanitaceae</taxon>
        <taxon>Amanita</taxon>
    </lineage>
</organism>
<evidence type="ECO:0000313" key="1">
    <source>
        <dbReference type="EMBL" id="KIL70543.1"/>
    </source>
</evidence>
<dbReference type="Proteomes" id="UP000054549">
    <property type="component" value="Unassembled WGS sequence"/>
</dbReference>
<proteinExistence type="predicted"/>
<sequence length="65" mass="7473">MKWMPCFINSAQSRGKEWVGMRETIRNSHEYKVLDMGEVTKGGEGDSAVEKIEEVYEIVSPWSHV</sequence>